<feature type="compositionally biased region" description="Polar residues" evidence="1">
    <location>
        <begin position="326"/>
        <end position="340"/>
    </location>
</feature>
<feature type="compositionally biased region" description="Polar residues" evidence="1">
    <location>
        <begin position="387"/>
        <end position="410"/>
    </location>
</feature>
<feature type="compositionally biased region" description="Polar residues" evidence="1">
    <location>
        <begin position="1354"/>
        <end position="1366"/>
    </location>
</feature>
<evidence type="ECO:0000313" key="3">
    <source>
        <dbReference type="Proteomes" id="UP001283361"/>
    </source>
</evidence>
<feature type="compositionally biased region" description="Basic and acidic residues" evidence="1">
    <location>
        <begin position="1037"/>
        <end position="1055"/>
    </location>
</feature>
<feature type="compositionally biased region" description="Basic and acidic residues" evidence="1">
    <location>
        <begin position="798"/>
        <end position="808"/>
    </location>
</feature>
<feature type="compositionally biased region" description="Polar residues" evidence="1">
    <location>
        <begin position="1121"/>
        <end position="1135"/>
    </location>
</feature>
<comment type="caution">
    <text evidence="2">The sequence shown here is derived from an EMBL/GenBank/DDBJ whole genome shotgun (WGS) entry which is preliminary data.</text>
</comment>
<feature type="compositionally biased region" description="Polar residues" evidence="1">
    <location>
        <begin position="499"/>
        <end position="509"/>
    </location>
</feature>
<feature type="region of interest" description="Disordered" evidence="1">
    <location>
        <begin position="14"/>
        <end position="258"/>
    </location>
</feature>
<feature type="region of interest" description="Disordered" evidence="1">
    <location>
        <begin position="701"/>
        <end position="744"/>
    </location>
</feature>
<keyword evidence="3" id="KW-1185">Reference proteome</keyword>
<feature type="compositionally biased region" description="Polar residues" evidence="1">
    <location>
        <begin position="294"/>
        <end position="307"/>
    </location>
</feature>
<dbReference type="EMBL" id="JAWDGP010004170">
    <property type="protein sequence ID" value="KAK3767125.1"/>
    <property type="molecule type" value="Genomic_DNA"/>
</dbReference>
<feature type="region of interest" description="Disordered" evidence="1">
    <location>
        <begin position="1162"/>
        <end position="1233"/>
    </location>
</feature>
<feature type="compositionally biased region" description="Acidic residues" evidence="1">
    <location>
        <begin position="1167"/>
        <end position="1176"/>
    </location>
</feature>
<feature type="region of interest" description="Disordered" evidence="1">
    <location>
        <begin position="271"/>
        <end position="526"/>
    </location>
</feature>
<feature type="compositionally biased region" description="Basic and acidic residues" evidence="1">
    <location>
        <begin position="149"/>
        <end position="169"/>
    </location>
</feature>
<feature type="compositionally biased region" description="Low complexity" evidence="1">
    <location>
        <begin position="782"/>
        <end position="796"/>
    </location>
</feature>
<feature type="compositionally biased region" description="Polar residues" evidence="1">
    <location>
        <begin position="1328"/>
        <end position="1342"/>
    </location>
</feature>
<feature type="compositionally biased region" description="Polar residues" evidence="1">
    <location>
        <begin position="1102"/>
        <end position="1114"/>
    </location>
</feature>
<feature type="compositionally biased region" description="Polar residues" evidence="1">
    <location>
        <begin position="576"/>
        <end position="594"/>
    </location>
</feature>
<feature type="compositionally biased region" description="Polar residues" evidence="1">
    <location>
        <begin position="361"/>
        <end position="378"/>
    </location>
</feature>
<accession>A0AAE0ZDC9</accession>
<proteinExistence type="predicted"/>
<gene>
    <name evidence="2" type="ORF">RRG08_017997</name>
</gene>
<reference evidence="2" key="1">
    <citation type="journal article" date="2023" name="G3 (Bethesda)">
        <title>A reference genome for the long-term kleptoplast-retaining sea slug Elysia crispata morphotype clarki.</title>
        <authorList>
            <person name="Eastman K.E."/>
            <person name="Pendleton A.L."/>
            <person name="Shaikh M.A."/>
            <person name="Suttiyut T."/>
            <person name="Ogas R."/>
            <person name="Tomko P."/>
            <person name="Gavelis G."/>
            <person name="Widhalm J.R."/>
            <person name="Wisecaver J.H."/>
        </authorList>
    </citation>
    <scope>NUCLEOTIDE SEQUENCE</scope>
    <source>
        <strain evidence="2">ECLA1</strain>
    </source>
</reference>
<feature type="region of interest" description="Disordered" evidence="1">
    <location>
        <begin position="900"/>
        <end position="961"/>
    </location>
</feature>
<feature type="compositionally biased region" description="Polar residues" evidence="1">
    <location>
        <begin position="177"/>
        <end position="209"/>
    </location>
</feature>
<feature type="region of interest" description="Disordered" evidence="1">
    <location>
        <begin position="1012"/>
        <end position="1135"/>
    </location>
</feature>
<feature type="region of interest" description="Disordered" evidence="1">
    <location>
        <begin position="774"/>
        <end position="818"/>
    </location>
</feature>
<feature type="region of interest" description="Disordered" evidence="1">
    <location>
        <begin position="656"/>
        <end position="687"/>
    </location>
</feature>
<feature type="compositionally biased region" description="Basic and acidic residues" evidence="1">
    <location>
        <begin position="1343"/>
        <end position="1353"/>
    </location>
</feature>
<feature type="region of interest" description="Disordered" evidence="1">
    <location>
        <begin position="1314"/>
        <end position="1366"/>
    </location>
</feature>
<feature type="compositionally biased region" description="Low complexity" evidence="1">
    <location>
        <begin position="705"/>
        <end position="729"/>
    </location>
</feature>
<feature type="compositionally biased region" description="Polar residues" evidence="1">
    <location>
        <begin position="925"/>
        <end position="937"/>
    </location>
</feature>
<feature type="compositionally biased region" description="Low complexity" evidence="1">
    <location>
        <begin position="656"/>
        <end position="669"/>
    </location>
</feature>
<dbReference type="Proteomes" id="UP001283361">
    <property type="component" value="Unassembled WGS sequence"/>
</dbReference>
<feature type="compositionally biased region" description="Low complexity" evidence="1">
    <location>
        <begin position="900"/>
        <end position="915"/>
    </location>
</feature>
<feature type="compositionally biased region" description="Polar residues" evidence="1">
    <location>
        <begin position="1212"/>
        <end position="1231"/>
    </location>
</feature>
<feature type="compositionally biased region" description="Low complexity" evidence="1">
    <location>
        <begin position="1398"/>
        <end position="1409"/>
    </location>
</feature>
<name>A0AAE0ZDC9_9GAST</name>
<feature type="compositionally biased region" description="Basic and acidic residues" evidence="1">
    <location>
        <begin position="1086"/>
        <end position="1100"/>
    </location>
</feature>
<feature type="compositionally biased region" description="Low complexity" evidence="1">
    <location>
        <begin position="20"/>
        <end position="30"/>
    </location>
</feature>
<feature type="region of interest" description="Disordered" evidence="1">
    <location>
        <begin position="1389"/>
        <end position="1447"/>
    </location>
</feature>
<feature type="compositionally biased region" description="Basic and acidic residues" evidence="1">
    <location>
        <begin position="454"/>
        <end position="471"/>
    </location>
</feature>
<sequence>MERPRFVHFAKLGSARTIHPRSSPASPASPCGAFGVSMAPLASSEPDIASTGIKNNTPSMQNTSVASPSPSANRVTLLREPVRRSGSTSSYGDLNRDGQSPLIAGASTIPRYTEQRSQRHNKSASFEDNTPRRHQRQNPSSSSNSCIKSAHEPVSEDKQTSPKRKEIYSHSHISKLVSPSNKNPVSISNPNKARPTGNVSAPSAQSTRFGLTEGQKQRPSKTLDSAIPRVSAPRPALPNQGTQSTEPLAQPECQSSPLQIRRVLRSSPAFAQYYPKSKTSENGRSLSKLGRPNTIKTGSNPSFNSGISLEGPGNDLQKDSHHIRTSSETSLSSRDISHTPSPLPVSQVLTSTPTFPDKSRFQSSEAKYTNVSNLSRQQETSHKNRPSHLTLNTGVATTPNDTTPTPSCQPTRRIPQPSGHQAHASPASTPNGSHLPRGKTGSTPTKLKPKYYQRHADSTRKNAHQAEEATKGARTPNSGTPKKHASEKSKESRNDKTKCSPNVSNSMHTESPPSESSPTKYASKGQTHKQGFGFGYTCTANASIKRKQSNAKMAAKQQIRPVMPQAPLSLAKFEQCSDQSRTKSTPSNMDSGFTESHDESLDPNAFQSSWKRNSMRLATQGYSSMSDLTKSIDCLILEPDNQLSITDTGDVEGDSLLSSDSYSSQNNSLTRKGGAETMKSNECKSNDGVYQKENYGSLKSTLSNKSATNSSHSHISNSISVSQCSKSSVPANESDSPPQRPKLQSCGIPIKQAYFANNSFILVPGVPDESCCDGEIPLINHSSPSGSPSSGYSSSPATRERRPTKNHDNYYGQQEHQNKIKRRSFVLATSSISDLSYFLDDIDTPVPPLKDKIGNFPSFVTINEAFHTPESQRRQPDSLTSTGSGQLNSSFGSFYSCQSQSTSSSKLSPPTGTKTSTDKRGSFYDNCQDSPKQTNPRQGGKDGYESEESSIESEYKTASSSSFGIKKDLNATDRDEQIRAKLLSRHWVRTTPYRHSRFNPDQVQSNYNRFRAQQSSPGRHNIHARTNRFNSQSPFKENLREIVLDENRKSKDNQKSKKSPSPTESRKIPKKRVTSPIAWCTSSRTTESKRGKSPSADRKRSNSSPFPSGRLSPSKSRDLPGSTTSPAIYQNENEASVHNRTYRCQAEAQYSTDFRNAQRLSGIADSIDGDPGDAESDDRWMSQPRAPPSLGRPRRKEYAGFDSQPLPMDSFVSDSSSVYTDNTSTCSSRAPSRSAEVESYSRRSSIASSTREFAACSRAFSSGASGVLTPRRQMSDDTICNDLSYQGQLGEPQYREDDVSSDAGDITLSNMFICEDNLPDPQGDRQHSSSFSYSKHTASINSKESRRSTESKDSSGQLRGCVSSQVHSPLNGLPAAVDLPVKANSCLVGRRTSDSSSRKSSTSGVSSDSYTEEPQADSLFQQQQQQHQQQKPLKDVPSESLTRSFPPKRKYFSSRDILDLLILPEKNSGSGSTSLNSLEKQAQKVYSTALLTGLQYNSANRLVYSTTLLTGLQYNTANRLVYSTTLLIGLQYSTANRLVYSTTLLTGLQSNTANRLVYSTTLLTDWSTVQHC</sequence>
<protein>
    <submittedName>
        <fullName evidence="2">Uncharacterized protein</fullName>
    </submittedName>
</protein>
<feature type="compositionally biased region" description="Low complexity" evidence="1">
    <location>
        <begin position="1421"/>
        <end position="1430"/>
    </location>
</feature>
<evidence type="ECO:0000313" key="2">
    <source>
        <dbReference type="EMBL" id="KAK3767125.1"/>
    </source>
</evidence>
<feature type="region of interest" description="Disordered" evidence="1">
    <location>
        <begin position="574"/>
        <end position="605"/>
    </location>
</feature>
<feature type="compositionally biased region" description="Polar residues" evidence="1">
    <location>
        <begin position="239"/>
        <end position="258"/>
    </location>
</feature>
<evidence type="ECO:0000256" key="1">
    <source>
        <dbReference type="SAM" id="MobiDB-lite"/>
    </source>
</evidence>
<feature type="compositionally biased region" description="Basic and acidic residues" evidence="1">
    <location>
        <begin position="484"/>
        <end position="498"/>
    </location>
</feature>
<organism evidence="2 3">
    <name type="scientific">Elysia crispata</name>
    <name type="common">lettuce slug</name>
    <dbReference type="NCBI Taxonomy" id="231223"/>
    <lineage>
        <taxon>Eukaryota</taxon>
        <taxon>Metazoa</taxon>
        <taxon>Spiralia</taxon>
        <taxon>Lophotrochozoa</taxon>
        <taxon>Mollusca</taxon>
        <taxon>Gastropoda</taxon>
        <taxon>Heterobranchia</taxon>
        <taxon>Euthyneura</taxon>
        <taxon>Panpulmonata</taxon>
        <taxon>Sacoglossa</taxon>
        <taxon>Placobranchoidea</taxon>
        <taxon>Plakobranchidae</taxon>
        <taxon>Elysia</taxon>
    </lineage>
</organism>
<feature type="compositionally biased region" description="Polar residues" evidence="1">
    <location>
        <begin position="52"/>
        <end position="74"/>
    </location>
</feature>